<dbReference type="EC" id="2.7.13.3" evidence="2"/>
<comment type="catalytic activity">
    <reaction evidence="1">
        <text>ATP + protein L-histidine = ADP + protein N-phospho-L-histidine.</text>
        <dbReference type="EC" id="2.7.13.3"/>
    </reaction>
</comment>
<dbReference type="PANTHER" id="PTHR43304">
    <property type="entry name" value="PHYTOCHROME-LIKE PROTEIN CPH1"/>
    <property type="match status" value="1"/>
</dbReference>
<dbReference type="SUPFAM" id="SSF47384">
    <property type="entry name" value="Homodimeric domain of signal transducing histidine kinase"/>
    <property type="match status" value="1"/>
</dbReference>
<dbReference type="InterPro" id="IPR003661">
    <property type="entry name" value="HisK_dim/P_dom"/>
</dbReference>
<protein>
    <recommendedName>
        <fullName evidence="2">histidine kinase</fullName>
        <ecNumber evidence="2">2.7.13.3</ecNumber>
    </recommendedName>
</protein>
<reference evidence="6 7" key="1">
    <citation type="submission" date="2015-12" db="EMBL/GenBank/DDBJ databases">
        <title>Genome sequence of Mucilaginibacter gotjawali.</title>
        <authorList>
            <person name="Lee J.S."/>
            <person name="Lee K.C."/>
            <person name="Kim K.K."/>
            <person name="Lee B.W."/>
        </authorList>
    </citation>
    <scope>NUCLEOTIDE SEQUENCE [LARGE SCALE GENOMIC DNA]</scope>
    <source>
        <strain evidence="6 7">SA3-7</strain>
    </source>
</reference>
<proteinExistence type="predicted"/>
<organism evidence="6 7">
    <name type="scientific">Mucilaginibacter gotjawali</name>
    <dbReference type="NCBI Taxonomy" id="1550579"/>
    <lineage>
        <taxon>Bacteria</taxon>
        <taxon>Pseudomonadati</taxon>
        <taxon>Bacteroidota</taxon>
        <taxon>Sphingobacteriia</taxon>
        <taxon>Sphingobacteriales</taxon>
        <taxon>Sphingobacteriaceae</taxon>
        <taxon>Mucilaginibacter</taxon>
    </lineage>
</organism>
<dbReference type="CDD" id="cd00082">
    <property type="entry name" value="HisKA"/>
    <property type="match status" value="1"/>
</dbReference>
<dbReference type="InterPro" id="IPR036890">
    <property type="entry name" value="HATPase_C_sf"/>
</dbReference>
<keyword evidence="7" id="KW-1185">Reference proteome</keyword>
<dbReference type="OrthoDB" id="690563at2"/>
<dbReference type="SMART" id="SM00387">
    <property type="entry name" value="HATPase_c"/>
    <property type="match status" value="1"/>
</dbReference>
<evidence type="ECO:0000256" key="5">
    <source>
        <dbReference type="ARBA" id="ARBA00022777"/>
    </source>
</evidence>
<dbReference type="SUPFAM" id="SSF55781">
    <property type="entry name" value="GAF domain-like"/>
    <property type="match status" value="1"/>
</dbReference>
<dbReference type="InterPro" id="IPR005467">
    <property type="entry name" value="His_kinase_dom"/>
</dbReference>
<dbReference type="EMBL" id="AP017313">
    <property type="protein sequence ID" value="BAU54332.1"/>
    <property type="molecule type" value="Genomic_DNA"/>
</dbReference>
<dbReference type="Gene3D" id="3.30.565.10">
    <property type="entry name" value="Histidine kinase-like ATPase, C-terminal domain"/>
    <property type="match status" value="1"/>
</dbReference>
<dbReference type="GO" id="GO:0000155">
    <property type="term" value="F:phosphorelay sensor kinase activity"/>
    <property type="evidence" value="ECO:0007669"/>
    <property type="project" value="InterPro"/>
</dbReference>
<keyword evidence="5" id="KW-0418">Kinase</keyword>
<dbReference type="InterPro" id="IPR003594">
    <property type="entry name" value="HATPase_dom"/>
</dbReference>
<evidence type="ECO:0000256" key="4">
    <source>
        <dbReference type="ARBA" id="ARBA00022679"/>
    </source>
</evidence>
<gene>
    <name evidence="6" type="primary">cph1_3</name>
    <name evidence="6" type="ORF">MgSA37_02507</name>
</gene>
<dbReference type="RefSeq" id="WP_096352237.1">
    <property type="nucleotide sequence ID" value="NZ_AP017313.1"/>
</dbReference>
<keyword evidence="3" id="KW-0597">Phosphoprotein</keyword>
<name>A0A0X8X378_9SPHI</name>
<dbReference type="Proteomes" id="UP000218263">
    <property type="component" value="Chromosome"/>
</dbReference>
<dbReference type="InterPro" id="IPR003018">
    <property type="entry name" value="GAF"/>
</dbReference>
<dbReference type="Pfam" id="PF01590">
    <property type="entry name" value="GAF"/>
    <property type="match status" value="1"/>
</dbReference>
<sequence length="415" mass="46625">MLNPANHKEEASRLAALNSYGILDTMPSSDLDDLAHLASVLCGTPIALISLIDEKRQWFKARVGMNPVETPREFSFCAHAILQDNDLFVVPDAREDERFAKNPLVIDDPYIVFYAGVLLKSADGYPLGTICVIDNAPKTLSNDQIYALTVLSRQVMHLLELKKSKIEITLLAEKQNLLNTRLKKSNKDLATSNAELEEFAFAASHDLQEPLRMVISFMTQIEKKYADIMDERGKKYIEFALGGAKRMRQLILYLLEFSTVGKNDHSRADVDLKVLLQKIIQQNRVKIQVARAKVLVEDLPVINIEKEPLTQVLQNLISNAIKFHPPGASPEIIISFRKTKRCWIFSVKDNGIGINSADFEKIFFIFQRLHLPDEYAGEGLGLAISKKIVNNLGGKISVRSIPGMGSEFFFTIPIQ</sequence>
<dbReference type="PANTHER" id="PTHR43304:SF1">
    <property type="entry name" value="PAC DOMAIN-CONTAINING PROTEIN"/>
    <property type="match status" value="1"/>
</dbReference>
<dbReference type="Pfam" id="PF02518">
    <property type="entry name" value="HATPase_c"/>
    <property type="match status" value="1"/>
</dbReference>
<dbReference type="PRINTS" id="PR00344">
    <property type="entry name" value="BCTRLSENSOR"/>
</dbReference>
<dbReference type="InterPro" id="IPR036097">
    <property type="entry name" value="HisK_dim/P_sf"/>
</dbReference>
<evidence type="ECO:0000313" key="7">
    <source>
        <dbReference type="Proteomes" id="UP000218263"/>
    </source>
</evidence>
<dbReference type="KEGG" id="mgot:MgSA37_02507"/>
<dbReference type="Gene3D" id="3.30.450.40">
    <property type="match status" value="1"/>
</dbReference>
<dbReference type="FunFam" id="3.30.565.10:FF:000006">
    <property type="entry name" value="Sensor histidine kinase WalK"/>
    <property type="match status" value="1"/>
</dbReference>
<dbReference type="InterPro" id="IPR029016">
    <property type="entry name" value="GAF-like_dom_sf"/>
</dbReference>
<evidence type="ECO:0000256" key="2">
    <source>
        <dbReference type="ARBA" id="ARBA00012438"/>
    </source>
</evidence>
<dbReference type="InterPro" id="IPR004358">
    <property type="entry name" value="Sig_transdc_His_kin-like_C"/>
</dbReference>
<keyword evidence="4 6" id="KW-0808">Transferase</keyword>
<dbReference type="PROSITE" id="PS50109">
    <property type="entry name" value="HIS_KIN"/>
    <property type="match status" value="1"/>
</dbReference>
<accession>A0A0X8X378</accession>
<dbReference type="AlphaFoldDB" id="A0A0X8X378"/>
<evidence type="ECO:0000256" key="1">
    <source>
        <dbReference type="ARBA" id="ARBA00000085"/>
    </source>
</evidence>
<evidence type="ECO:0000313" key="6">
    <source>
        <dbReference type="EMBL" id="BAU54332.1"/>
    </source>
</evidence>
<dbReference type="Gene3D" id="1.10.287.130">
    <property type="match status" value="1"/>
</dbReference>
<dbReference type="SUPFAM" id="SSF55874">
    <property type="entry name" value="ATPase domain of HSP90 chaperone/DNA topoisomerase II/histidine kinase"/>
    <property type="match status" value="1"/>
</dbReference>
<dbReference type="InterPro" id="IPR052162">
    <property type="entry name" value="Sensor_kinase/Photoreceptor"/>
</dbReference>
<evidence type="ECO:0000256" key="3">
    <source>
        <dbReference type="ARBA" id="ARBA00022553"/>
    </source>
</evidence>